<dbReference type="PANTHER" id="PTHR32552:SF81">
    <property type="entry name" value="TONB-DEPENDENT OUTER MEMBRANE RECEPTOR"/>
    <property type="match status" value="1"/>
</dbReference>
<keyword evidence="10 11" id="KW-0998">Cell outer membrane</keyword>
<dbReference type="CDD" id="cd01347">
    <property type="entry name" value="ligand_gated_channel"/>
    <property type="match status" value="1"/>
</dbReference>
<evidence type="ECO:0000256" key="9">
    <source>
        <dbReference type="ARBA" id="ARBA00023136"/>
    </source>
</evidence>
<evidence type="ECO:0000313" key="16">
    <source>
        <dbReference type="Proteomes" id="UP001216253"/>
    </source>
</evidence>
<evidence type="ECO:0000259" key="14">
    <source>
        <dbReference type="Pfam" id="PF07715"/>
    </source>
</evidence>
<dbReference type="SUPFAM" id="SSF56935">
    <property type="entry name" value="Porins"/>
    <property type="match status" value="1"/>
</dbReference>
<feature type="domain" description="TonB-dependent receptor-like beta-barrel" evidence="13">
    <location>
        <begin position="266"/>
        <end position="735"/>
    </location>
</feature>
<keyword evidence="5 11" id="KW-0812">Transmembrane</keyword>
<evidence type="ECO:0000256" key="11">
    <source>
        <dbReference type="PROSITE-ProRule" id="PRU01360"/>
    </source>
</evidence>
<protein>
    <submittedName>
        <fullName evidence="15">TonB-dependent receptor</fullName>
    </submittedName>
</protein>
<evidence type="ECO:0000256" key="3">
    <source>
        <dbReference type="ARBA" id="ARBA00022452"/>
    </source>
</evidence>
<evidence type="ECO:0000256" key="5">
    <source>
        <dbReference type="ARBA" id="ARBA00022692"/>
    </source>
</evidence>
<evidence type="ECO:0000256" key="6">
    <source>
        <dbReference type="ARBA" id="ARBA00023004"/>
    </source>
</evidence>
<dbReference type="Proteomes" id="UP001216253">
    <property type="component" value="Unassembled WGS sequence"/>
</dbReference>
<dbReference type="InterPro" id="IPR039426">
    <property type="entry name" value="TonB-dep_rcpt-like"/>
</dbReference>
<evidence type="ECO:0000256" key="7">
    <source>
        <dbReference type="ARBA" id="ARBA00023065"/>
    </source>
</evidence>
<dbReference type="Gene3D" id="2.40.170.20">
    <property type="entry name" value="TonB-dependent receptor, beta-barrel domain"/>
    <property type="match status" value="1"/>
</dbReference>
<keyword evidence="8 12" id="KW-0798">TonB box</keyword>
<dbReference type="Pfam" id="PF00593">
    <property type="entry name" value="TonB_dep_Rec_b-barrel"/>
    <property type="match status" value="1"/>
</dbReference>
<keyword evidence="16" id="KW-1185">Reference proteome</keyword>
<organism evidence="15 16">
    <name type="scientific">Novosphingobium album</name>
    <name type="common">ex Liu et al. 2023</name>
    <dbReference type="NCBI Taxonomy" id="3031130"/>
    <lineage>
        <taxon>Bacteria</taxon>
        <taxon>Pseudomonadati</taxon>
        <taxon>Pseudomonadota</taxon>
        <taxon>Alphaproteobacteria</taxon>
        <taxon>Sphingomonadales</taxon>
        <taxon>Sphingomonadaceae</taxon>
        <taxon>Novosphingobium</taxon>
    </lineage>
</organism>
<evidence type="ECO:0000256" key="12">
    <source>
        <dbReference type="RuleBase" id="RU003357"/>
    </source>
</evidence>
<comment type="caution">
    <text evidence="15">The sequence shown here is derived from an EMBL/GenBank/DDBJ whole genome shotgun (WGS) entry which is preliminary data.</text>
</comment>
<evidence type="ECO:0000256" key="2">
    <source>
        <dbReference type="ARBA" id="ARBA00022448"/>
    </source>
</evidence>
<evidence type="ECO:0000259" key="13">
    <source>
        <dbReference type="Pfam" id="PF00593"/>
    </source>
</evidence>
<dbReference type="InterPro" id="IPR012910">
    <property type="entry name" value="Plug_dom"/>
</dbReference>
<comment type="subcellular location">
    <subcellularLocation>
        <location evidence="1 11">Cell outer membrane</location>
        <topology evidence="1 11">Multi-pass membrane protein</topology>
    </subcellularLocation>
</comment>
<comment type="similarity">
    <text evidence="11 12">Belongs to the TonB-dependent receptor family.</text>
</comment>
<name>A0ABT5WMC6_9SPHN</name>
<keyword evidence="15" id="KW-0675">Receptor</keyword>
<keyword evidence="3 11" id="KW-1134">Transmembrane beta strand</keyword>
<dbReference type="InterPro" id="IPR000531">
    <property type="entry name" value="Beta-barrel_TonB"/>
</dbReference>
<keyword evidence="6" id="KW-0408">Iron</keyword>
<dbReference type="EMBL" id="JARESE010000015">
    <property type="protein sequence ID" value="MDE8651196.1"/>
    <property type="molecule type" value="Genomic_DNA"/>
</dbReference>
<evidence type="ECO:0000256" key="8">
    <source>
        <dbReference type="ARBA" id="ARBA00023077"/>
    </source>
</evidence>
<dbReference type="Pfam" id="PF07715">
    <property type="entry name" value="Plug"/>
    <property type="match status" value="1"/>
</dbReference>
<gene>
    <name evidence="15" type="ORF">PYV00_05625</name>
</gene>
<keyword evidence="4" id="KW-0410">Iron transport</keyword>
<dbReference type="InterPro" id="IPR036942">
    <property type="entry name" value="Beta-barrel_TonB_sf"/>
</dbReference>
<dbReference type="PROSITE" id="PS52016">
    <property type="entry name" value="TONB_DEPENDENT_REC_3"/>
    <property type="match status" value="1"/>
</dbReference>
<keyword evidence="9 11" id="KW-0472">Membrane</keyword>
<evidence type="ECO:0000256" key="10">
    <source>
        <dbReference type="ARBA" id="ARBA00023237"/>
    </source>
</evidence>
<accession>A0ABT5WMC6</accession>
<proteinExistence type="inferred from homology"/>
<evidence type="ECO:0000256" key="4">
    <source>
        <dbReference type="ARBA" id="ARBA00022496"/>
    </source>
</evidence>
<dbReference type="PANTHER" id="PTHR32552">
    <property type="entry name" value="FERRICHROME IRON RECEPTOR-RELATED"/>
    <property type="match status" value="1"/>
</dbReference>
<evidence type="ECO:0000313" key="15">
    <source>
        <dbReference type="EMBL" id="MDE8651196.1"/>
    </source>
</evidence>
<keyword evidence="2 11" id="KW-0813">Transport</keyword>
<feature type="domain" description="TonB-dependent receptor plug" evidence="14">
    <location>
        <begin position="10"/>
        <end position="123"/>
    </location>
</feature>
<evidence type="ECO:0000256" key="1">
    <source>
        <dbReference type="ARBA" id="ARBA00004571"/>
    </source>
</evidence>
<sequence>MTARRVEERLQDVPISITAFSQEQLDTNNVVAAKDLVAYTPSLSVNTRYGSDYGSFSIRGFTQEERTTASVGVYFADVVAPRNGGASNSGDGGGPGSFFDLQNVQVLKGPQGTLFGRNTTGGAVLLVPRKPSRDFEGYVEGSIGNSDMRRLQGVVNLPVNDTFRLRFGFDRQKREGYLRNISGIGPKDFADIDYFAARVSLVADLTPDLENYTLASYGHSTPHGSVAKLTDCFDGSVRVITAQFVCAQLDRERDAPFMAVSNYLADARQEIEQWQVINTTTWQASDTLTIKNIASYAEQVQDQSVDLFGLSFVVPATLRNTSGTLITVPAEFVGMVSGSSTVQSPPGYEASDQATFTEELQFQGRSTDGRLTWQTGAYFEKSTPLSAYGTQSQTNNFCTDSNTFQCRDIFGVITGASVGSVNRQLAKTTFRNIGLYAQASYDLTERLKVTAGLRYTWDKVRTEIVDKALYRFLGPDRDQPVRSCVDEPALTECGRILRQDSKAPTWLIGLDYKPNPDLLLYAKWARGYRQGSTSPQSIQGRDTYRPEKVDSYEAGVKATFRGAIPGTFNIAAFYNDFRDQQLKATFTGVPPYPSNLAIVNAGKSRIYGAEIEATVSPFDGFRLQASYAYLNSKLEELDATYLATPDPLRYTDGRGPLVGGALPFTPKHKVSATANYTLPLDRAIGEITLGGTFSYTARMFYQDPVTSTGRRTILGSFDDYSFIAANTLVNLNASWSGIMGSPVDAQFFMTNAFDKRYFTAHNISPAQGYLARYIGEPRMYGVRLRYSF</sequence>
<keyword evidence="7" id="KW-0406">Ion transport</keyword>
<reference evidence="15 16" key="1">
    <citation type="submission" date="2023-03" db="EMBL/GenBank/DDBJ databases">
        <title>NovoSphingobium album sp. nov. isolated from polycyclic aromatic hydrocarbons- and heavy-metal polluted soil.</title>
        <authorList>
            <person name="Liu Z."/>
            <person name="Wang K."/>
        </authorList>
    </citation>
    <scope>NUCLEOTIDE SEQUENCE [LARGE SCALE GENOMIC DNA]</scope>
    <source>
        <strain evidence="15 16">H3SJ31-1</strain>
    </source>
</reference>